<sequence>MTTAKRALIYLIVFAIVAIGGGIFVTNGILRPVQGADAEYTADFTNVSGLRVGNDVRRLGTRVGKVTAVDLHREEDSENTIARVKFTLAQGEELFGDTRLAIRYLNLTGIRYLDLQQQARSGSPLAPGATVGLSSTTPSFDITQVFHGLAPVFAVMDADDINRFAEGMLAIVEGDGSGFAETIGSLTKVLGLVNEQSEVVDTLVDNMSVLSRAIHGNSRYIDPMINYIQRFGNILIAKAADLRNFGDQTGAVIASLDDVLGAMGFEPNDSPGFNDLVRQFMPIGEAVVGILALTPGLLAAVNSVLPPAGTNASMQCSKGQAPVPANLKLFLRGSQVTLCRR</sequence>
<evidence type="ECO:0000313" key="5">
    <source>
        <dbReference type="Proteomes" id="UP000035088"/>
    </source>
</evidence>
<organism evidence="4 5">
    <name type="scientific">Gordonia araii NBRC 100433</name>
    <dbReference type="NCBI Taxonomy" id="1073574"/>
    <lineage>
        <taxon>Bacteria</taxon>
        <taxon>Bacillati</taxon>
        <taxon>Actinomycetota</taxon>
        <taxon>Actinomycetes</taxon>
        <taxon>Mycobacteriales</taxon>
        <taxon>Gordoniaceae</taxon>
        <taxon>Gordonia</taxon>
    </lineage>
</organism>
<dbReference type="GO" id="GO:0005576">
    <property type="term" value="C:extracellular region"/>
    <property type="evidence" value="ECO:0007669"/>
    <property type="project" value="TreeGrafter"/>
</dbReference>
<evidence type="ECO:0000259" key="3">
    <source>
        <dbReference type="Pfam" id="PF11887"/>
    </source>
</evidence>
<accession>G7H7F9</accession>
<evidence type="ECO:0000313" key="4">
    <source>
        <dbReference type="EMBL" id="GAB11784.1"/>
    </source>
</evidence>
<dbReference type="Proteomes" id="UP000035088">
    <property type="component" value="Unassembled WGS sequence"/>
</dbReference>
<keyword evidence="1" id="KW-0472">Membrane</keyword>
<dbReference type="STRING" id="1073574.GOARA_088_00480"/>
<feature type="transmembrane region" description="Helical" evidence="1">
    <location>
        <begin position="7"/>
        <end position="30"/>
    </location>
</feature>
<reference evidence="4 5" key="1">
    <citation type="submission" date="2011-11" db="EMBL/GenBank/DDBJ databases">
        <title>Whole genome shotgun sequence of Gordonia araii NBRC 100433.</title>
        <authorList>
            <person name="Yoshida Y."/>
            <person name="Hosoyama A."/>
            <person name="Tsuchikane K."/>
            <person name="Katsumata H."/>
            <person name="Yamazaki S."/>
            <person name="Fujita N."/>
        </authorList>
    </citation>
    <scope>NUCLEOTIDE SEQUENCE [LARGE SCALE GENOMIC DNA]</scope>
    <source>
        <strain evidence="4 5">NBRC 100433</strain>
    </source>
</reference>
<keyword evidence="5" id="KW-1185">Reference proteome</keyword>
<evidence type="ECO:0000256" key="1">
    <source>
        <dbReference type="SAM" id="Phobius"/>
    </source>
</evidence>
<feature type="domain" description="Mce/MlaD" evidence="2">
    <location>
        <begin position="39"/>
        <end position="117"/>
    </location>
</feature>
<dbReference type="RefSeq" id="WP_007323858.1">
    <property type="nucleotide sequence ID" value="NZ_BAEE01000088.1"/>
</dbReference>
<dbReference type="InterPro" id="IPR024516">
    <property type="entry name" value="Mce_C"/>
</dbReference>
<dbReference type="InterPro" id="IPR003399">
    <property type="entry name" value="Mce/MlaD"/>
</dbReference>
<dbReference type="PANTHER" id="PTHR33371:SF17">
    <property type="entry name" value="MCE-FAMILY PROTEIN MCE1B"/>
    <property type="match status" value="1"/>
</dbReference>
<dbReference type="AlphaFoldDB" id="G7H7F9"/>
<dbReference type="InterPro" id="IPR052336">
    <property type="entry name" value="MlaD_Phospholipid_Transporter"/>
</dbReference>
<name>G7H7F9_9ACTN</name>
<dbReference type="PANTHER" id="PTHR33371">
    <property type="entry name" value="INTERMEMBRANE PHOSPHOLIPID TRANSPORT SYSTEM BINDING PROTEIN MLAD-RELATED"/>
    <property type="match status" value="1"/>
</dbReference>
<keyword evidence="1" id="KW-1133">Transmembrane helix</keyword>
<dbReference type="Pfam" id="PF02470">
    <property type="entry name" value="MlaD"/>
    <property type="match status" value="1"/>
</dbReference>
<protein>
    <submittedName>
        <fullName evidence="4">Mce family protein</fullName>
    </submittedName>
</protein>
<dbReference type="OrthoDB" id="338143at2"/>
<dbReference type="GO" id="GO:0051701">
    <property type="term" value="P:biological process involved in interaction with host"/>
    <property type="evidence" value="ECO:0007669"/>
    <property type="project" value="TreeGrafter"/>
</dbReference>
<dbReference type="EMBL" id="BAEE01000088">
    <property type="protein sequence ID" value="GAB11784.1"/>
    <property type="molecule type" value="Genomic_DNA"/>
</dbReference>
<gene>
    <name evidence="4" type="primary">mceB</name>
    <name evidence="4" type="ORF">GOARA_088_00480</name>
</gene>
<dbReference type="Pfam" id="PF11887">
    <property type="entry name" value="Mce4_CUP1"/>
    <property type="match status" value="1"/>
</dbReference>
<proteinExistence type="predicted"/>
<feature type="domain" description="Mammalian cell entry C-terminal" evidence="3">
    <location>
        <begin position="122"/>
        <end position="260"/>
    </location>
</feature>
<keyword evidence="1" id="KW-0812">Transmembrane</keyword>
<comment type="caution">
    <text evidence="4">The sequence shown here is derived from an EMBL/GenBank/DDBJ whole genome shotgun (WGS) entry which is preliminary data.</text>
</comment>
<evidence type="ECO:0000259" key="2">
    <source>
        <dbReference type="Pfam" id="PF02470"/>
    </source>
</evidence>